<dbReference type="AlphaFoldDB" id="A0A0F9K3A9"/>
<sequence>MRITRKLDGEYFKWSGPYWILTVQFAARNGWRPTEGGSYFKDRIIESADAAAMADALERGLADIPAVGSVLHKIESMQSEPAVEVGKDYIITQADLAGMNIFEQMAPAKENVIKFVPFLLVGGN</sequence>
<dbReference type="EMBL" id="LAZR01008792">
    <property type="protein sequence ID" value="KKM76549.1"/>
    <property type="molecule type" value="Genomic_DNA"/>
</dbReference>
<protein>
    <submittedName>
        <fullName evidence="1">Uncharacterized protein</fullName>
    </submittedName>
</protein>
<comment type="caution">
    <text evidence="1">The sequence shown here is derived from an EMBL/GenBank/DDBJ whole genome shotgun (WGS) entry which is preliminary data.</text>
</comment>
<proteinExistence type="predicted"/>
<organism evidence="1">
    <name type="scientific">marine sediment metagenome</name>
    <dbReference type="NCBI Taxonomy" id="412755"/>
    <lineage>
        <taxon>unclassified sequences</taxon>
        <taxon>metagenomes</taxon>
        <taxon>ecological metagenomes</taxon>
    </lineage>
</organism>
<gene>
    <name evidence="1" type="ORF">LCGC14_1378980</name>
</gene>
<accession>A0A0F9K3A9</accession>
<name>A0A0F9K3A9_9ZZZZ</name>
<reference evidence="1" key="1">
    <citation type="journal article" date="2015" name="Nature">
        <title>Complex archaea that bridge the gap between prokaryotes and eukaryotes.</title>
        <authorList>
            <person name="Spang A."/>
            <person name="Saw J.H."/>
            <person name="Jorgensen S.L."/>
            <person name="Zaremba-Niedzwiedzka K."/>
            <person name="Martijn J."/>
            <person name="Lind A.E."/>
            <person name="van Eijk R."/>
            <person name="Schleper C."/>
            <person name="Guy L."/>
            <person name="Ettema T.J."/>
        </authorList>
    </citation>
    <scope>NUCLEOTIDE SEQUENCE</scope>
</reference>
<feature type="non-terminal residue" evidence="1">
    <location>
        <position position="124"/>
    </location>
</feature>
<evidence type="ECO:0000313" key="1">
    <source>
        <dbReference type="EMBL" id="KKM76549.1"/>
    </source>
</evidence>